<dbReference type="Proteomes" id="UP000436088">
    <property type="component" value="Unassembled WGS sequence"/>
</dbReference>
<reference evidence="1" key="1">
    <citation type="submission" date="2019-09" db="EMBL/GenBank/DDBJ databases">
        <title>Draft genome information of white flower Hibiscus syriacus.</title>
        <authorList>
            <person name="Kim Y.-M."/>
        </authorList>
    </citation>
    <scope>NUCLEOTIDE SEQUENCE [LARGE SCALE GENOMIC DNA]</scope>
    <source>
        <strain evidence="1">YM2019G1</strain>
    </source>
</reference>
<accession>A0A6A3CDI3</accession>
<evidence type="ECO:0000313" key="2">
    <source>
        <dbReference type="Proteomes" id="UP000436088"/>
    </source>
</evidence>
<gene>
    <name evidence="1" type="ORF">F3Y22_tig00006570pilonHSYRG00191</name>
</gene>
<dbReference type="EMBL" id="VEPZ02000351">
    <property type="protein sequence ID" value="KAE8726674.1"/>
    <property type="molecule type" value="Genomic_DNA"/>
</dbReference>
<sequence length="84" mass="9394">MNGPRFDSIFLPTELTTFISSSERVPTLTIFSKASNDLLMALVLSPVLRIILFAFSPCRIMEAVTKLLLILQSLKKIPTLRNLS</sequence>
<keyword evidence="2" id="KW-1185">Reference proteome</keyword>
<comment type="caution">
    <text evidence="1">The sequence shown here is derived from an EMBL/GenBank/DDBJ whole genome shotgun (WGS) entry which is preliminary data.</text>
</comment>
<protein>
    <submittedName>
        <fullName evidence="1">Uncharacterized protein</fullName>
    </submittedName>
</protein>
<proteinExistence type="predicted"/>
<name>A0A6A3CDI3_HIBSY</name>
<organism evidence="1 2">
    <name type="scientific">Hibiscus syriacus</name>
    <name type="common">Rose of Sharon</name>
    <dbReference type="NCBI Taxonomy" id="106335"/>
    <lineage>
        <taxon>Eukaryota</taxon>
        <taxon>Viridiplantae</taxon>
        <taxon>Streptophyta</taxon>
        <taxon>Embryophyta</taxon>
        <taxon>Tracheophyta</taxon>
        <taxon>Spermatophyta</taxon>
        <taxon>Magnoliopsida</taxon>
        <taxon>eudicotyledons</taxon>
        <taxon>Gunneridae</taxon>
        <taxon>Pentapetalae</taxon>
        <taxon>rosids</taxon>
        <taxon>malvids</taxon>
        <taxon>Malvales</taxon>
        <taxon>Malvaceae</taxon>
        <taxon>Malvoideae</taxon>
        <taxon>Hibiscus</taxon>
    </lineage>
</organism>
<evidence type="ECO:0000313" key="1">
    <source>
        <dbReference type="EMBL" id="KAE8726674.1"/>
    </source>
</evidence>
<dbReference type="AlphaFoldDB" id="A0A6A3CDI3"/>